<feature type="domain" description="Semialdehyde dehydrogenase NAD-binding" evidence="1">
    <location>
        <begin position="3"/>
        <end position="95"/>
    </location>
</feature>
<dbReference type="Gene3D" id="3.40.50.720">
    <property type="entry name" value="NAD(P)-binding Rossmann-like Domain"/>
    <property type="match status" value="1"/>
</dbReference>
<dbReference type="GO" id="GO:0016620">
    <property type="term" value="F:oxidoreductase activity, acting on the aldehyde or oxo group of donors, NAD or NADP as acceptor"/>
    <property type="evidence" value="ECO:0007669"/>
    <property type="project" value="InterPro"/>
</dbReference>
<dbReference type="SUPFAM" id="SSF51735">
    <property type="entry name" value="NAD(P)-binding Rossmann-fold domains"/>
    <property type="match status" value="1"/>
</dbReference>
<dbReference type="GO" id="GO:0051287">
    <property type="term" value="F:NAD binding"/>
    <property type="evidence" value="ECO:0007669"/>
    <property type="project" value="InterPro"/>
</dbReference>
<evidence type="ECO:0000313" key="2">
    <source>
        <dbReference type="EMBL" id="MDN0088514.1"/>
    </source>
</evidence>
<comment type="caution">
    <text evidence="2">The sequence shown here is derived from an EMBL/GenBank/DDBJ whole genome shotgun (WGS) entry which is preliminary data.</text>
</comment>
<organism evidence="2 3">
    <name type="scientific">Yersinia nurmii</name>
    <dbReference type="NCBI Taxonomy" id="685706"/>
    <lineage>
        <taxon>Bacteria</taxon>
        <taxon>Pseudomonadati</taxon>
        <taxon>Pseudomonadota</taxon>
        <taxon>Gammaproteobacteria</taxon>
        <taxon>Enterobacterales</taxon>
        <taxon>Yersiniaceae</taxon>
        <taxon>Yersinia</taxon>
    </lineage>
</organism>
<dbReference type="InterPro" id="IPR036291">
    <property type="entry name" value="NAD(P)-bd_dom_sf"/>
</dbReference>
<sequence length="219" mass="23800">MVKVLLLGASGLVGGELLRLLRLDARISHIIAPTRKPLPVMNKLTNPQAEDISALLKTLSDPVDAVFCCLGTTRKQAGTQAAFRAIDYRLVVETGETGLRLGARHMLVVSAMGANPHSWLLYSRTKGEAERALSQQGWPQLSIFRPSMLTGKRPVPRLTERLSAPLFAVLPKRWRAISAKNVAQAMLQQAFTATHSGTVIIESAAMQPEGKISNNRSVS</sequence>
<dbReference type="PANTHER" id="PTHR14097">
    <property type="entry name" value="OXIDOREDUCTASE HTATIP2"/>
    <property type="match status" value="1"/>
</dbReference>
<accession>A0AAW7K745</accession>
<reference evidence="2" key="1">
    <citation type="submission" date="2023-06" db="EMBL/GenBank/DDBJ databases">
        <authorList>
            <person name="Polev D.E."/>
            <person name="Saitova A.T."/>
            <person name="Bogumilchik E.A."/>
            <person name="Kokorina G.I."/>
            <person name="Voskresenskaia E.A."/>
        </authorList>
    </citation>
    <scope>NUCLEOTIDE SEQUENCE</scope>
    <source>
        <strain evidence="2">2145 StPb PI</strain>
    </source>
</reference>
<dbReference type="AlphaFoldDB" id="A0AAW7K745"/>
<proteinExistence type="predicted"/>
<gene>
    <name evidence="2" type="ORF">QVN42_14170</name>
</gene>
<dbReference type="RefSeq" id="WP_049599480.1">
    <property type="nucleotide sequence ID" value="NZ_CPYD01000009.1"/>
</dbReference>
<name>A0AAW7K745_9GAMM</name>
<evidence type="ECO:0000259" key="1">
    <source>
        <dbReference type="SMART" id="SM00859"/>
    </source>
</evidence>
<dbReference type="SMART" id="SM00859">
    <property type="entry name" value="Semialdhyde_dh"/>
    <property type="match status" value="1"/>
</dbReference>
<protein>
    <submittedName>
        <fullName evidence="2">NAD(P)H-binding protein</fullName>
    </submittedName>
</protein>
<dbReference type="InterPro" id="IPR000534">
    <property type="entry name" value="Semialdehyde_DH_NAD-bd"/>
</dbReference>
<dbReference type="EMBL" id="JAUEHU010000014">
    <property type="protein sequence ID" value="MDN0088514.1"/>
    <property type="molecule type" value="Genomic_DNA"/>
</dbReference>
<dbReference type="PANTHER" id="PTHR14097:SF7">
    <property type="entry name" value="OXIDOREDUCTASE HTATIP2"/>
    <property type="match status" value="1"/>
</dbReference>
<evidence type="ECO:0000313" key="3">
    <source>
        <dbReference type="Proteomes" id="UP001167864"/>
    </source>
</evidence>
<dbReference type="Proteomes" id="UP001167864">
    <property type="component" value="Unassembled WGS sequence"/>
</dbReference>